<name>H8ZCC6_NEMA1</name>
<evidence type="ECO:0000313" key="1">
    <source>
        <dbReference type="EMBL" id="EHY65762.1"/>
    </source>
</evidence>
<dbReference type="AlphaFoldDB" id="H8ZCC6"/>
<protein>
    <submittedName>
        <fullName evidence="1">Uncharacterized protein</fullName>
    </submittedName>
</protein>
<dbReference type="HOGENOM" id="CLU_2688375_0_0_1"/>
<sequence length="74" mass="8992">MGQIIDEIKHMYERDLQKKEEPSEHIQALKSQIQELKKKVQEPKTTRDFTKLKGEYYLLKEQNRYLMKRLDLLG</sequence>
<accession>H8ZCC6</accession>
<proteinExistence type="predicted"/>
<gene>
    <name evidence="1" type="ORF">NERG_01369</name>
</gene>
<dbReference type="EMBL" id="JH604635">
    <property type="protein sequence ID" value="EHY65762.1"/>
    <property type="molecule type" value="Genomic_DNA"/>
</dbReference>
<reference evidence="1" key="1">
    <citation type="submission" date="2011-03" db="EMBL/GenBank/DDBJ databases">
        <title>The Genome Sequence of Nematocida sp1 strain ERTm2.</title>
        <authorList>
            <consortium name="The Broad Institute Genome Sequencing Platform"/>
            <consortium name="The Broad Institute Genome Sequencing Center for Infectious Disease"/>
            <person name="Cuomo C."/>
            <person name="Troemel E."/>
            <person name="Young S.K."/>
            <person name="Zeng Q."/>
            <person name="Gargeya S."/>
            <person name="Fitzgerald M."/>
            <person name="Haas B."/>
            <person name="Abouelleil A."/>
            <person name="Alvarado L."/>
            <person name="Arachchi H.M."/>
            <person name="Berlin A."/>
            <person name="Brown A."/>
            <person name="Chapman S.B."/>
            <person name="Chen Z."/>
            <person name="Dunbar C."/>
            <person name="Freedman E."/>
            <person name="Gearin G."/>
            <person name="Gellesch M."/>
            <person name="Goldberg J."/>
            <person name="Griggs A."/>
            <person name="Gujja S."/>
            <person name="Heilman E.R."/>
            <person name="Heiman D."/>
            <person name="Howarth C."/>
            <person name="Larson L."/>
            <person name="Lui A."/>
            <person name="MacDonald P.J.P."/>
            <person name="Mehta T."/>
            <person name="Montmayeur A."/>
            <person name="Murphy C."/>
            <person name="Neiman D."/>
            <person name="Pearson M."/>
            <person name="Priest M."/>
            <person name="Roberts A."/>
            <person name="Saif S."/>
            <person name="Shea T."/>
            <person name="Shenoy N."/>
            <person name="Sisk P."/>
            <person name="Stolte C."/>
            <person name="Sykes S."/>
            <person name="White J."/>
            <person name="Yandava C."/>
            <person name="Wortman J."/>
            <person name="Nusbaum C."/>
            <person name="Birren B."/>
        </authorList>
    </citation>
    <scope>NUCLEOTIDE SEQUENCE</scope>
    <source>
        <strain evidence="1">ERTm2</strain>
    </source>
</reference>
<organism evidence="1">
    <name type="scientific">Nematocida ausubeli (strain ATCC PRA-371 / ERTm2)</name>
    <name type="common">Nematode killer fungus</name>
    <dbReference type="NCBI Taxonomy" id="1913371"/>
    <lineage>
        <taxon>Eukaryota</taxon>
        <taxon>Fungi</taxon>
        <taxon>Fungi incertae sedis</taxon>
        <taxon>Microsporidia</taxon>
        <taxon>Nematocida</taxon>
    </lineage>
</organism>
<dbReference type="Proteomes" id="UP000005622">
    <property type="component" value="Unassembled WGS sequence"/>
</dbReference>